<dbReference type="GO" id="GO:0008953">
    <property type="term" value="F:penicillin amidase activity"/>
    <property type="evidence" value="ECO:0007669"/>
    <property type="project" value="UniProtKB-EC"/>
</dbReference>
<dbReference type="Pfam" id="PF02275">
    <property type="entry name" value="CBAH"/>
    <property type="match status" value="1"/>
</dbReference>
<evidence type="ECO:0000259" key="4">
    <source>
        <dbReference type="Pfam" id="PF02275"/>
    </source>
</evidence>
<dbReference type="EMBL" id="FUZI01000002">
    <property type="protein sequence ID" value="SKC32063.1"/>
    <property type="molecule type" value="Genomic_DNA"/>
</dbReference>
<sequence length="346" mass="38276">MKSNSLTVALITALSLGSMSSVANACTRVLWQTQDQGTFVARTMDWSESTQPTLVNFPQGSEYSTHLSQLNNVNAKYAVTGITAYGIVMDGINSQGLSGNVLYDAEMDLGKSDPQQKAGAITYLRHLLSQYKDVNELVAAIKDTPPIEELIKGIPVRIALHISVQDPTGDSAIIEWRDGKPQIWHGKQYTVMTNQPGYAQHLANIQRSARGWGEQDAQWSQTNLGTGGNTNPEDRFVHATYFSKHLKQPTSIINGILKLDSTVFRIPHDAPNRPVNGKMAGYATEYTINTHLQSGQTFIRYQWGNIYAQFNYDVKAIQQSQKLIKFNIVNNELAGDITQNIIASSK</sequence>
<evidence type="ECO:0000313" key="5">
    <source>
        <dbReference type="EMBL" id="SKC32063.1"/>
    </source>
</evidence>
<feature type="domain" description="Choloylglycine hydrolase/NAAA C-terminal" evidence="4">
    <location>
        <begin position="26"/>
        <end position="299"/>
    </location>
</feature>
<evidence type="ECO:0000256" key="1">
    <source>
        <dbReference type="ARBA" id="ARBA00006625"/>
    </source>
</evidence>
<reference evidence="5 6" key="1">
    <citation type="submission" date="2017-02" db="EMBL/GenBank/DDBJ databases">
        <authorList>
            <person name="Peterson S.W."/>
        </authorList>
    </citation>
    <scope>NUCLEOTIDE SEQUENCE [LARGE SCALE GENOMIC DNA]</scope>
    <source>
        <strain evidence="6">type strain: NCCB 100098</strain>
    </source>
</reference>
<feature type="signal peptide" evidence="3">
    <location>
        <begin position="1"/>
        <end position="25"/>
    </location>
</feature>
<comment type="similarity">
    <text evidence="1">Belongs to the peptidase C59 family.</text>
</comment>
<dbReference type="InterPro" id="IPR029055">
    <property type="entry name" value="Ntn_hydrolases_N"/>
</dbReference>
<dbReference type="InterPro" id="IPR029132">
    <property type="entry name" value="CBAH/NAAA_C"/>
</dbReference>
<organism evidence="5 6">
    <name type="scientific">Photobacterium piscicola</name>
    <dbReference type="NCBI Taxonomy" id="1378299"/>
    <lineage>
        <taxon>Bacteria</taxon>
        <taxon>Pseudomonadati</taxon>
        <taxon>Pseudomonadota</taxon>
        <taxon>Gammaproteobacteria</taxon>
        <taxon>Vibrionales</taxon>
        <taxon>Vibrionaceae</taxon>
        <taxon>Photobacterium</taxon>
    </lineage>
</organism>
<name>A0A1T5HZ50_9GAMM</name>
<accession>A0A1T5HZ50</accession>
<dbReference type="PANTHER" id="PTHR35527:SF2">
    <property type="entry name" value="HYDROLASE"/>
    <property type="match status" value="1"/>
</dbReference>
<dbReference type="SUPFAM" id="SSF56235">
    <property type="entry name" value="N-terminal nucleophile aminohydrolases (Ntn hydrolases)"/>
    <property type="match status" value="1"/>
</dbReference>
<evidence type="ECO:0000256" key="2">
    <source>
        <dbReference type="ARBA" id="ARBA00022801"/>
    </source>
</evidence>
<feature type="chain" id="PRO_5012075146" evidence="3">
    <location>
        <begin position="26"/>
        <end position="346"/>
    </location>
</feature>
<dbReference type="EC" id="3.5.1.11" evidence="5"/>
<gene>
    <name evidence="5" type="ORF">CZ809_01577</name>
</gene>
<evidence type="ECO:0000313" key="6">
    <source>
        <dbReference type="Proteomes" id="UP000189966"/>
    </source>
</evidence>
<keyword evidence="2 5" id="KW-0378">Hydrolase</keyword>
<dbReference type="CDD" id="cd01902">
    <property type="entry name" value="Ntn_CGH"/>
    <property type="match status" value="1"/>
</dbReference>
<evidence type="ECO:0000256" key="3">
    <source>
        <dbReference type="SAM" id="SignalP"/>
    </source>
</evidence>
<keyword evidence="3" id="KW-0732">Signal</keyword>
<dbReference type="AlphaFoldDB" id="A0A1T5HZ50"/>
<dbReference type="RefSeq" id="WP_144396172.1">
    <property type="nucleotide sequence ID" value="NZ_FUZI01000002.1"/>
</dbReference>
<dbReference type="Gene3D" id="3.60.60.10">
    <property type="entry name" value="Penicillin V Acylase, Chain A"/>
    <property type="match status" value="1"/>
</dbReference>
<dbReference type="InterPro" id="IPR052193">
    <property type="entry name" value="Peptidase_C59"/>
</dbReference>
<dbReference type="Proteomes" id="UP000189966">
    <property type="component" value="Unassembled WGS sequence"/>
</dbReference>
<protein>
    <submittedName>
        <fullName evidence="5">Penicillin acylase</fullName>
        <ecNumber evidence="5">3.5.1.11</ecNumber>
    </submittedName>
</protein>
<dbReference type="PANTHER" id="PTHR35527">
    <property type="entry name" value="CHOLOYLGLYCINE HYDROLASE"/>
    <property type="match status" value="1"/>
</dbReference>
<proteinExistence type="inferred from homology"/>